<protein>
    <submittedName>
        <fullName evidence="1">Uncharacterized protein</fullName>
    </submittedName>
</protein>
<dbReference type="AlphaFoldDB" id="A0AA38RXM8"/>
<gene>
    <name evidence="1" type="ORF">NKR19_g6512</name>
</gene>
<evidence type="ECO:0000313" key="1">
    <source>
        <dbReference type="EMBL" id="KAJ9144350.1"/>
    </source>
</evidence>
<evidence type="ECO:0000313" key="2">
    <source>
        <dbReference type="Proteomes" id="UP001174691"/>
    </source>
</evidence>
<reference evidence="1" key="1">
    <citation type="submission" date="2022-07" db="EMBL/GenBank/DDBJ databases">
        <title>Fungi with potential for degradation of polypropylene.</title>
        <authorList>
            <person name="Gostincar C."/>
        </authorList>
    </citation>
    <scope>NUCLEOTIDE SEQUENCE</scope>
    <source>
        <strain evidence="1">EXF-13287</strain>
    </source>
</reference>
<dbReference type="Proteomes" id="UP001174691">
    <property type="component" value="Unassembled WGS sequence"/>
</dbReference>
<proteinExistence type="predicted"/>
<name>A0AA38RXM8_9PEZI</name>
<dbReference type="EMBL" id="JANBVN010000101">
    <property type="protein sequence ID" value="KAJ9144350.1"/>
    <property type="molecule type" value="Genomic_DNA"/>
</dbReference>
<sequence length="189" mass="19859">MTDNPNKLPSSFIPTGASQERSNLHVQAMVMWMSAINGGHLAKPGAPDKAVDSLMASISNMSLDGLRASVPAAVQAHVPGFNQLTEDVLKGLVMDAAKMSVADEMKKTVGSQGENAGTDPRCWTNGTSFCSCYMPEGVVDGLFDEGQDVTCALDCSVGCSKEELAAAVQQSQREKYSPCCGEGECICTS</sequence>
<keyword evidence="2" id="KW-1185">Reference proteome</keyword>
<comment type="caution">
    <text evidence="1">The sequence shown here is derived from an EMBL/GenBank/DDBJ whole genome shotgun (WGS) entry which is preliminary data.</text>
</comment>
<organism evidence="1 2">
    <name type="scientific">Coniochaeta hoffmannii</name>
    <dbReference type="NCBI Taxonomy" id="91930"/>
    <lineage>
        <taxon>Eukaryota</taxon>
        <taxon>Fungi</taxon>
        <taxon>Dikarya</taxon>
        <taxon>Ascomycota</taxon>
        <taxon>Pezizomycotina</taxon>
        <taxon>Sordariomycetes</taxon>
        <taxon>Sordariomycetidae</taxon>
        <taxon>Coniochaetales</taxon>
        <taxon>Coniochaetaceae</taxon>
        <taxon>Coniochaeta</taxon>
    </lineage>
</organism>
<accession>A0AA38RXM8</accession>